<keyword evidence="3 8" id="KW-0762">Sugar transport</keyword>
<gene>
    <name evidence="8" type="ORF">V3851_03990</name>
</gene>
<evidence type="ECO:0000313" key="9">
    <source>
        <dbReference type="Proteomes" id="UP001306950"/>
    </source>
</evidence>
<evidence type="ECO:0000256" key="2">
    <source>
        <dbReference type="ARBA" id="ARBA00022448"/>
    </source>
</evidence>
<name>A0ABU7VPZ8_9BACL</name>
<dbReference type="Gene3D" id="2.70.70.10">
    <property type="entry name" value="Glucose Permease (Domain IIA)"/>
    <property type="match status" value="1"/>
</dbReference>
<dbReference type="EMBL" id="JAZHPZ010000001">
    <property type="protein sequence ID" value="MEF2964982.1"/>
    <property type="molecule type" value="Genomic_DNA"/>
</dbReference>
<evidence type="ECO:0000313" key="8">
    <source>
        <dbReference type="EMBL" id="MEF2964982.1"/>
    </source>
</evidence>
<keyword evidence="4" id="KW-0808">Transferase</keyword>
<protein>
    <submittedName>
        <fullName evidence="8">PTS glucose transporter subunit IIA</fullName>
    </submittedName>
</protein>
<organism evidence="8 9">
    <name type="scientific">Paenibacillus haidiansis</name>
    <dbReference type="NCBI Taxonomy" id="1574488"/>
    <lineage>
        <taxon>Bacteria</taxon>
        <taxon>Bacillati</taxon>
        <taxon>Bacillota</taxon>
        <taxon>Bacilli</taxon>
        <taxon>Bacillales</taxon>
        <taxon>Paenibacillaceae</taxon>
        <taxon>Paenibacillus</taxon>
    </lineage>
</organism>
<dbReference type="PANTHER" id="PTHR45008:SF1">
    <property type="entry name" value="PTS SYSTEM GLUCOSE-SPECIFIC EIIA COMPONENT"/>
    <property type="match status" value="1"/>
</dbReference>
<accession>A0ABU7VPZ8</accession>
<dbReference type="RefSeq" id="WP_331845175.1">
    <property type="nucleotide sequence ID" value="NZ_JAZHPZ010000001.1"/>
</dbReference>
<dbReference type="PANTHER" id="PTHR45008">
    <property type="entry name" value="PTS SYSTEM GLUCOSE-SPECIFIC EIIA COMPONENT"/>
    <property type="match status" value="1"/>
</dbReference>
<dbReference type="Pfam" id="PF00358">
    <property type="entry name" value="PTS_EIIA_1"/>
    <property type="match status" value="1"/>
</dbReference>
<dbReference type="InterPro" id="IPR050890">
    <property type="entry name" value="PTS_EIIA_component"/>
</dbReference>
<keyword evidence="9" id="KW-1185">Reference proteome</keyword>
<dbReference type="InterPro" id="IPR011055">
    <property type="entry name" value="Dup_hybrid_motif"/>
</dbReference>
<feature type="domain" description="PTS EIIA type-1" evidence="7">
    <location>
        <begin position="32"/>
        <end position="137"/>
    </location>
</feature>
<dbReference type="SUPFAM" id="SSF51261">
    <property type="entry name" value="Duplicated hybrid motif"/>
    <property type="match status" value="1"/>
</dbReference>
<dbReference type="InterPro" id="IPR001127">
    <property type="entry name" value="PTS_EIIA_1_perm"/>
</dbReference>
<dbReference type="Proteomes" id="UP001306950">
    <property type="component" value="Unassembled WGS sequence"/>
</dbReference>
<keyword evidence="5" id="KW-0598">Phosphotransferase system</keyword>
<dbReference type="PROSITE" id="PS51093">
    <property type="entry name" value="PTS_EIIA_TYPE_1"/>
    <property type="match status" value="1"/>
</dbReference>
<evidence type="ECO:0000256" key="5">
    <source>
        <dbReference type="ARBA" id="ARBA00022683"/>
    </source>
</evidence>
<comment type="caution">
    <text evidence="8">The sequence shown here is derived from an EMBL/GenBank/DDBJ whole genome shotgun (WGS) entry which is preliminary data.</text>
</comment>
<evidence type="ECO:0000256" key="3">
    <source>
        <dbReference type="ARBA" id="ARBA00022597"/>
    </source>
</evidence>
<dbReference type="PROSITE" id="PS00371">
    <property type="entry name" value="PTS_EIIA_TYPE_1_HIS"/>
    <property type="match status" value="1"/>
</dbReference>
<evidence type="ECO:0000256" key="1">
    <source>
        <dbReference type="ARBA" id="ARBA00004496"/>
    </source>
</evidence>
<keyword evidence="2" id="KW-0813">Transport</keyword>
<evidence type="ECO:0000256" key="4">
    <source>
        <dbReference type="ARBA" id="ARBA00022679"/>
    </source>
</evidence>
<proteinExistence type="predicted"/>
<evidence type="ECO:0000259" key="7">
    <source>
        <dbReference type="PROSITE" id="PS51093"/>
    </source>
</evidence>
<evidence type="ECO:0000256" key="6">
    <source>
        <dbReference type="ARBA" id="ARBA00022777"/>
    </source>
</evidence>
<comment type="subcellular location">
    <subcellularLocation>
        <location evidence="1">Cytoplasm</location>
    </subcellularLocation>
</comment>
<dbReference type="NCBIfam" id="TIGR00830">
    <property type="entry name" value="PTBA"/>
    <property type="match status" value="1"/>
</dbReference>
<sequence>MFGFRKKAAEPAILEIASPIQGTILSLDNVEDEAFSSRAMGEGIAIEPHEGKVVAPFSGKLVHLMEKSKHAMILEHDSGVQILIHVGMNTVSLKGEGFIAHASSGDRITKGQLLLEFDIAAIQEAGYPVVTPIIVPGGQEIIKQVDTSNPHKDAIIKVTY</sequence>
<reference evidence="8 9" key="1">
    <citation type="submission" date="2024-02" db="EMBL/GenBank/DDBJ databases">
        <title>A nitrogen-fixing paenibacillus bacterium.</title>
        <authorList>
            <person name="Zhang W.L."/>
            <person name="Chen S.F."/>
        </authorList>
    </citation>
    <scope>NUCLEOTIDE SEQUENCE [LARGE SCALE GENOMIC DNA]</scope>
    <source>
        <strain evidence="8 9">M1</strain>
    </source>
</reference>
<keyword evidence="6" id="KW-0418">Kinase</keyword>